<keyword evidence="3" id="KW-1185">Reference proteome</keyword>
<evidence type="ECO:0008006" key="4">
    <source>
        <dbReference type="Google" id="ProtNLM"/>
    </source>
</evidence>
<reference evidence="3" key="1">
    <citation type="journal article" date="2022" name="ISME J.">
        <title>Genetic and phylogenetic analysis of dissimilatory iodate-reducing bacteria identifies potential niches across the world's oceans.</title>
        <authorList>
            <person name="Reyes-Umana V."/>
            <person name="Henning Z."/>
            <person name="Lee K."/>
            <person name="Barnum T.P."/>
            <person name="Coates J.D."/>
        </authorList>
    </citation>
    <scope>NUCLEOTIDE SEQUENCE [LARGE SCALE GENOMIC DNA]</scope>
    <source>
        <strain evidence="3">IR12</strain>
    </source>
</reference>
<comment type="caution">
    <text evidence="2">The sequence shown here is derived from an EMBL/GenBank/DDBJ whole genome shotgun (WGS) entry which is preliminary data.</text>
</comment>
<dbReference type="SUPFAM" id="SSF56935">
    <property type="entry name" value="Porins"/>
    <property type="match status" value="1"/>
</dbReference>
<accession>A0A944D697</accession>
<proteinExistence type="predicted"/>
<feature type="signal peptide" evidence="1">
    <location>
        <begin position="1"/>
        <end position="21"/>
    </location>
</feature>
<dbReference type="InterPro" id="IPR010727">
    <property type="entry name" value="DUF1302"/>
</dbReference>
<protein>
    <recommendedName>
        <fullName evidence="4">Alginate export domain-containing protein</fullName>
    </recommendedName>
</protein>
<sequence length="435" mass="48503">MRRWRAVLGAGCVAWAGVAVGADDLGLDDLLDVAKPAESGSAVQGFAEFSAARAYESPSHWSKLRARLNLQGSGRLSEQVKWKLSGRFDADAAPDIESDVYPAAVRRDRRSEAMIREAYLDISAGDWDYRLGRQHVVWGEMVGLFFADVVSARDTREFFLPEFDQMRIPQWAARAEYFGAGWHGELLWIPFPSVDNIGKPGGDFYPFVAPEGTRFAGEDRPDQRLGNMNWGARLSALIDGWDVSGFFYRSTDVAPTFYRVGTAPLTYEARHDRINQIGATFSKDLGFAVLKGEAVHTSGRKFNTSDAAAPFGLVSSDTLDYVIGLDVPLASVWRVNTQYYARTHFDHPDGMVWDKHEQGATLLVNREFGDKFEAEVLWAASLSGGGYMLRPKVVWQMDANWRGMAGLDVFGGPANGMFGRFDRSDRAYVEVRRMF</sequence>
<keyword evidence="1" id="KW-0732">Signal</keyword>
<dbReference type="AlphaFoldDB" id="A0A944D697"/>
<dbReference type="Pfam" id="PF06980">
    <property type="entry name" value="DUF1302"/>
    <property type="match status" value="1"/>
</dbReference>
<evidence type="ECO:0000256" key="1">
    <source>
        <dbReference type="SAM" id="SignalP"/>
    </source>
</evidence>
<evidence type="ECO:0000313" key="3">
    <source>
        <dbReference type="Proteomes" id="UP000694660"/>
    </source>
</evidence>
<evidence type="ECO:0000313" key="2">
    <source>
        <dbReference type="EMBL" id="MBT0960620.1"/>
    </source>
</evidence>
<organism evidence="2 3">
    <name type="scientific">Denitromonas iodatirespirans</name>
    <dbReference type="NCBI Taxonomy" id="2795389"/>
    <lineage>
        <taxon>Bacteria</taxon>
        <taxon>Pseudomonadati</taxon>
        <taxon>Pseudomonadota</taxon>
        <taxon>Betaproteobacteria</taxon>
        <taxon>Rhodocyclales</taxon>
        <taxon>Zoogloeaceae</taxon>
        <taxon>Denitromonas</taxon>
    </lineage>
</organism>
<dbReference type="EMBL" id="JAEKFT010000004">
    <property type="protein sequence ID" value="MBT0960620.1"/>
    <property type="molecule type" value="Genomic_DNA"/>
</dbReference>
<feature type="chain" id="PRO_5037530056" description="Alginate export domain-containing protein" evidence="1">
    <location>
        <begin position="22"/>
        <end position="435"/>
    </location>
</feature>
<dbReference type="Proteomes" id="UP000694660">
    <property type="component" value="Unassembled WGS sequence"/>
</dbReference>
<gene>
    <name evidence="2" type="ORF">I8J34_05460</name>
</gene>
<name>A0A944D697_DENI1</name>